<feature type="domain" description="CBS" evidence="10">
    <location>
        <begin position="324"/>
        <end position="390"/>
    </location>
</feature>
<feature type="compositionally biased region" description="Basic residues" evidence="8">
    <location>
        <begin position="801"/>
        <end position="814"/>
    </location>
</feature>
<dbReference type="InterPro" id="IPR045095">
    <property type="entry name" value="ACDP"/>
</dbReference>
<evidence type="ECO:0000259" key="10">
    <source>
        <dbReference type="PROSITE" id="PS51371"/>
    </source>
</evidence>
<feature type="compositionally biased region" description="Acidic residues" evidence="8">
    <location>
        <begin position="757"/>
        <end position="771"/>
    </location>
</feature>
<dbReference type="GeneID" id="98176961"/>
<dbReference type="InterPro" id="IPR002550">
    <property type="entry name" value="CNNM"/>
</dbReference>
<dbReference type="PROSITE" id="PS51846">
    <property type="entry name" value="CNNM"/>
    <property type="match status" value="1"/>
</dbReference>
<feature type="transmembrane region" description="Helical" evidence="9">
    <location>
        <begin position="149"/>
        <end position="168"/>
    </location>
</feature>
<name>A0ABQ0GE15_9PEZI</name>
<evidence type="ECO:0000256" key="7">
    <source>
        <dbReference type="PROSITE-ProRule" id="PRU01193"/>
    </source>
</evidence>
<keyword evidence="5 7" id="KW-0472">Membrane</keyword>
<feature type="region of interest" description="Disordered" evidence="8">
    <location>
        <begin position="602"/>
        <end position="685"/>
    </location>
</feature>
<keyword evidence="2 7" id="KW-0812">Transmembrane</keyword>
<feature type="compositionally biased region" description="Low complexity" evidence="8">
    <location>
        <begin position="659"/>
        <end position="671"/>
    </location>
</feature>
<feature type="region of interest" description="Disordered" evidence="8">
    <location>
        <begin position="496"/>
        <end position="564"/>
    </location>
</feature>
<feature type="compositionally biased region" description="Low complexity" evidence="8">
    <location>
        <begin position="625"/>
        <end position="638"/>
    </location>
</feature>
<evidence type="ECO:0000256" key="9">
    <source>
        <dbReference type="SAM" id="Phobius"/>
    </source>
</evidence>
<keyword evidence="3" id="KW-0677">Repeat</keyword>
<feature type="compositionally biased region" description="Polar residues" evidence="8">
    <location>
        <begin position="502"/>
        <end position="515"/>
    </location>
</feature>
<feature type="domain" description="CNNM transmembrane" evidence="11">
    <location>
        <begin position="59"/>
        <end position="244"/>
    </location>
</feature>
<dbReference type="Proteomes" id="UP001628179">
    <property type="component" value="Unassembled WGS sequence"/>
</dbReference>
<feature type="compositionally biased region" description="Polar residues" evidence="8">
    <location>
        <begin position="445"/>
        <end position="460"/>
    </location>
</feature>
<reference evidence="12 13" key="1">
    <citation type="submission" date="2024-09" db="EMBL/GenBank/DDBJ databases">
        <title>Itraconazole resistance in Madurella fahalii resulting from another homologue of gene encoding cytochrome P450 14-alpha sterol demethylase (CYP51).</title>
        <authorList>
            <person name="Yoshioka I."/>
            <person name="Fahal A.H."/>
            <person name="Kaneko S."/>
            <person name="Yaguchi T."/>
        </authorList>
    </citation>
    <scope>NUCLEOTIDE SEQUENCE [LARGE SCALE GENOMIC DNA]</scope>
    <source>
        <strain evidence="12 13">IFM 68171</strain>
    </source>
</reference>
<keyword evidence="4 7" id="KW-1133">Transmembrane helix</keyword>
<comment type="subcellular location">
    <subcellularLocation>
        <location evidence="1">Membrane</location>
        <topology evidence="1">Multi-pass membrane protein</topology>
    </subcellularLocation>
</comment>
<evidence type="ECO:0000313" key="13">
    <source>
        <dbReference type="Proteomes" id="UP001628179"/>
    </source>
</evidence>
<evidence type="ECO:0000256" key="8">
    <source>
        <dbReference type="SAM" id="MobiDB-lite"/>
    </source>
</evidence>
<evidence type="ECO:0000256" key="4">
    <source>
        <dbReference type="ARBA" id="ARBA00022989"/>
    </source>
</evidence>
<dbReference type="PANTHER" id="PTHR12064:SF97">
    <property type="entry name" value="METAL TRANSPORTER CNNM-5"/>
    <property type="match status" value="1"/>
</dbReference>
<dbReference type="EMBL" id="BAAFSV010000003">
    <property type="protein sequence ID" value="GAB1316008.1"/>
    <property type="molecule type" value="Genomic_DNA"/>
</dbReference>
<dbReference type="CDD" id="cd04590">
    <property type="entry name" value="CBS_pair_CorC_HlyC_assoc"/>
    <property type="match status" value="1"/>
</dbReference>
<dbReference type="Gene3D" id="3.10.580.10">
    <property type="entry name" value="CBS-domain"/>
    <property type="match status" value="1"/>
</dbReference>
<evidence type="ECO:0000256" key="1">
    <source>
        <dbReference type="ARBA" id="ARBA00004141"/>
    </source>
</evidence>
<keyword evidence="13" id="KW-1185">Reference proteome</keyword>
<dbReference type="InterPro" id="IPR046342">
    <property type="entry name" value="CBS_dom_sf"/>
</dbReference>
<feature type="compositionally biased region" description="Basic and acidic residues" evidence="8">
    <location>
        <begin position="743"/>
        <end position="756"/>
    </location>
</feature>
<dbReference type="InterPro" id="IPR000644">
    <property type="entry name" value="CBS_dom"/>
</dbReference>
<evidence type="ECO:0000256" key="3">
    <source>
        <dbReference type="ARBA" id="ARBA00022737"/>
    </source>
</evidence>
<feature type="compositionally biased region" description="Basic and acidic residues" evidence="8">
    <location>
        <begin position="415"/>
        <end position="426"/>
    </location>
</feature>
<evidence type="ECO:0000256" key="6">
    <source>
        <dbReference type="PROSITE-ProRule" id="PRU00703"/>
    </source>
</evidence>
<evidence type="ECO:0000313" key="12">
    <source>
        <dbReference type="EMBL" id="GAB1316008.1"/>
    </source>
</evidence>
<feature type="region of interest" description="Disordered" evidence="8">
    <location>
        <begin position="700"/>
        <end position="814"/>
    </location>
</feature>
<accession>A0ABQ0GE15</accession>
<feature type="transmembrane region" description="Helical" evidence="9">
    <location>
        <begin position="122"/>
        <end position="143"/>
    </location>
</feature>
<proteinExistence type="predicted"/>
<sequence length="814" mass="86849">MAVNRVPLMRSISAHPNGFLAARSIAVGLARVFSLTLSTTYAAPLGGWEHYAQEEPEAEGASLWVLYVASVVLVLSGGAFAGLTIALMGQDGIYLQVMARDPSEPQQKNAKRVYDLLKKGKHWILVTLLLANVIVNESLPVVLDRCLGGGVAAVVGSTFLIVIFGEVLPQSICVRYGLQIGGYMSKPVIAMMYLMAPIAWPMAKLLDKLLGEDHGTVYKKSGLKTLVTLHKNLGEVSQRLNQDEVTIISAVLDLKEKPVANVMTPMADVFVMSEDTVLDEQTMDMILTAGYSRIPIHETGNPTNFVGMLLVKILITYDPEDCKLVRDFPLATLPETRPETSCLDIVNFFQEGKSHMVLVSEYPGEDHGALGVVTLEDVIEELIGEEIIDESDVYIDVHKAIRRLAPAPKARVQRRHSEDPAGKSGDHAAVGPDESDSLRRASETPGPTSYDTPALSSSPRTAMLMIRRSSAGIDGQFVRTTVPVRANFEDIKEHLKHLGPSNPATNPKKTQSTTVKIKPGTGAHPTPQARAASLSEPAIQEPHPAEEEDEGDETTGLLKPHVTGKDGIQALRKSYGSVSPALAMQLESSANGAPALSLDEVEQANKSTQTPYSAKSSSPEQGTEAPTTTAAAAAAAAAGGHQRASSSGESAHSLRAETNNNQNNKSNPSNSFASKRANVRSGSITENVIESRGVRKVVLETTSSNEDDDFAVAATTPVEQSKPLSRSTFGLFTRDGTGLLSSKDADQRKGDGKSLADEQEEGEDEDEEEEGVLSPGLGDEEASGSRAARDGSAKGAGGGGGKKKNRRKKRKGGK</sequence>
<dbReference type="PROSITE" id="PS51371">
    <property type="entry name" value="CBS"/>
    <property type="match status" value="1"/>
</dbReference>
<organism evidence="12 13">
    <name type="scientific">Madurella fahalii</name>
    <dbReference type="NCBI Taxonomy" id="1157608"/>
    <lineage>
        <taxon>Eukaryota</taxon>
        <taxon>Fungi</taxon>
        <taxon>Dikarya</taxon>
        <taxon>Ascomycota</taxon>
        <taxon>Pezizomycotina</taxon>
        <taxon>Sordariomycetes</taxon>
        <taxon>Sordariomycetidae</taxon>
        <taxon>Sordariales</taxon>
        <taxon>Sordariales incertae sedis</taxon>
        <taxon>Madurella</taxon>
    </lineage>
</organism>
<feature type="transmembrane region" description="Helical" evidence="9">
    <location>
        <begin position="63"/>
        <end position="88"/>
    </location>
</feature>
<feature type="transmembrane region" description="Helical" evidence="9">
    <location>
        <begin position="20"/>
        <end position="43"/>
    </location>
</feature>
<feature type="transmembrane region" description="Helical" evidence="9">
    <location>
        <begin position="180"/>
        <end position="200"/>
    </location>
</feature>
<dbReference type="PANTHER" id="PTHR12064">
    <property type="entry name" value="METAL TRANSPORTER CNNM"/>
    <property type="match status" value="1"/>
</dbReference>
<keyword evidence="6" id="KW-0129">CBS domain</keyword>
<evidence type="ECO:0000256" key="5">
    <source>
        <dbReference type="ARBA" id="ARBA00023136"/>
    </source>
</evidence>
<feature type="compositionally biased region" description="Polar residues" evidence="8">
    <location>
        <begin position="717"/>
        <end position="730"/>
    </location>
</feature>
<feature type="region of interest" description="Disordered" evidence="8">
    <location>
        <begin position="407"/>
        <end position="460"/>
    </location>
</feature>
<evidence type="ECO:0000259" key="11">
    <source>
        <dbReference type="PROSITE" id="PS51846"/>
    </source>
</evidence>
<feature type="compositionally biased region" description="Polar residues" evidence="8">
    <location>
        <begin position="604"/>
        <end position="621"/>
    </location>
</feature>
<protein>
    <submittedName>
        <fullName evidence="12">Cell agglutination protein Mam3</fullName>
    </submittedName>
</protein>
<comment type="caution">
    <text evidence="12">The sequence shown here is derived from an EMBL/GenBank/DDBJ whole genome shotgun (WGS) entry which is preliminary data.</text>
</comment>
<gene>
    <name evidence="12" type="primary">MAM3</name>
    <name evidence="12" type="ORF">MFIFM68171_06218</name>
</gene>
<dbReference type="InterPro" id="IPR044751">
    <property type="entry name" value="Ion_transp-like_CBS"/>
</dbReference>
<dbReference type="SUPFAM" id="SSF54631">
    <property type="entry name" value="CBS-domain pair"/>
    <property type="match status" value="1"/>
</dbReference>
<evidence type="ECO:0000256" key="2">
    <source>
        <dbReference type="ARBA" id="ARBA00022692"/>
    </source>
</evidence>
<dbReference type="Pfam" id="PF01595">
    <property type="entry name" value="CNNM"/>
    <property type="match status" value="1"/>
</dbReference>
<dbReference type="RefSeq" id="XP_070917739.1">
    <property type="nucleotide sequence ID" value="XM_071061638.1"/>
</dbReference>